<evidence type="ECO:0000259" key="3">
    <source>
        <dbReference type="Pfam" id="PF08338"/>
    </source>
</evidence>
<keyword evidence="5" id="KW-1185">Reference proteome</keyword>
<dbReference type="Proteomes" id="UP000261812">
    <property type="component" value="Chromosome"/>
</dbReference>
<gene>
    <name evidence="4" type="ORF">D3A95_06865</name>
</gene>
<dbReference type="PANTHER" id="PTHR11092:SF0">
    <property type="entry name" value="EPIMERASE FAMILY PROTEIN SDR39U1"/>
    <property type="match status" value="1"/>
</dbReference>
<dbReference type="Pfam" id="PF01370">
    <property type="entry name" value="Epimerase"/>
    <property type="match status" value="1"/>
</dbReference>
<dbReference type="KEGG" id="tsq:D3A95_06865"/>
<dbReference type="RefSeq" id="WP_181494327.1">
    <property type="nucleotide sequence ID" value="NZ_CP032152.1"/>
</dbReference>
<dbReference type="SUPFAM" id="SSF51735">
    <property type="entry name" value="NAD(P)-binding Rossmann-fold domains"/>
    <property type="match status" value="1"/>
</dbReference>
<dbReference type="Gene3D" id="3.40.50.720">
    <property type="entry name" value="NAD(P)-binding Rossmann-like Domain"/>
    <property type="match status" value="1"/>
</dbReference>
<evidence type="ECO:0000313" key="4">
    <source>
        <dbReference type="EMBL" id="QLL29170.1"/>
    </source>
</evidence>
<accession>A0A7D6IQ12</accession>
<dbReference type="EMBL" id="CP032152">
    <property type="protein sequence ID" value="QLL29170.1"/>
    <property type="molecule type" value="Genomic_DNA"/>
</dbReference>
<dbReference type="InterPro" id="IPR001509">
    <property type="entry name" value="Epimerase_deHydtase"/>
</dbReference>
<evidence type="ECO:0000313" key="5">
    <source>
        <dbReference type="Proteomes" id="UP000261812"/>
    </source>
</evidence>
<comment type="similarity">
    <text evidence="1">Belongs to the NAD(P)-dependent epimerase/dehydratase family. SDR39U1 subfamily.</text>
</comment>
<name>A0A7D6IQ12_9CYAN</name>
<evidence type="ECO:0000259" key="2">
    <source>
        <dbReference type="Pfam" id="PF01370"/>
    </source>
</evidence>
<proteinExistence type="inferred from homology"/>
<dbReference type="InterPro" id="IPR010099">
    <property type="entry name" value="SDR39U1"/>
</dbReference>
<evidence type="ECO:0000256" key="1">
    <source>
        <dbReference type="ARBA" id="ARBA00009353"/>
    </source>
</evidence>
<dbReference type="AlphaFoldDB" id="A0A7D6IQ12"/>
<reference evidence="5" key="1">
    <citation type="submission" date="2018-09" db="EMBL/GenBank/DDBJ databases">
        <title>Complete genome sequence of thermophilic cyanobacteria strain Thermosynechococcus elongatus PKUAC-SCTE542.</title>
        <authorList>
            <person name="Liang Y."/>
            <person name="Tang J."/>
            <person name="Daroch M."/>
        </authorList>
    </citation>
    <scope>NUCLEOTIDE SEQUENCE [LARGE SCALE GENOMIC DNA]</scope>
    <source>
        <strain evidence="5">E542</strain>
    </source>
</reference>
<dbReference type="NCBIfam" id="TIGR01777">
    <property type="entry name" value="yfcH"/>
    <property type="match status" value="1"/>
</dbReference>
<dbReference type="CDD" id="cd05242">
    <property type="entry name" value="SDR_a8"/>
    <property type="match status" value="1"/>
</dbReference>
<protein>
    <submittedName>
        <fullName evidence="4">TIGR01777 family protein</fullName>
    </submittedName>
</protein>
<feature type="domain" description="NAD-dependent epimerase/dehydratase" evidence="2">
    <location>
        <begin position="3"/>
        <end position="228"/>
    </location>
</feature>
<dbReference type="PANTHER" id="PTHR11092">
    <property type="entry name" value="SUGAR NUCLEOTIDE EPIMERASE RELATED"/>
    <property type="match status" value="1"/>
</dbReference>
<feature type="domain" description="DUF1731" evidence="3">
    <location>
        <begin position="256"/>
        <end position="302"/>
    </location>
</feature>
<sequence length="312" mass="33558">MRVVVTGATGFVGQQVVKALSDRGDQVVALVRSPAKATKQFAGLAHVEAVGYTPKAAGDWFAALEGADAVINLAGEPLANGRWTAQRKQEIYESRVVGTQQLVQAIAQCQQRPQVLVSTSAIGYYGTSETETFVETHAAGNDFLAKVCVDWEAAAQGVRDLGVRLVILRFGIVLGEQGALAKLLLPFQLYLGGPLGSGQQWFSWIHQQDLVRLILAAVDQAAMQGVYNATAPEPLTMADFCRVLGEVMQRPSWLAVPAPVLQLLLGEGADVVLKGQRVLPERTLATGFQFDYPNAKAALTNLLKPRYTDGSR</sequence>
<dbReference type="InterPro" id="IPR013549">
    <property type="entry name" value="DUF1731"/>
</dbReference>
<dbReference type="InterPro" id="IPR036291">
    <property type="entry name" value="NAD(P)-bd_dom_sf"/>
</dbReference>
<dbReference type="Pfam" id="PF08338">
    <property type="entry name" value="DUF1731"/>
    <property type="match status" value="1"/>
</dbReference>
<organism evidence="4 5">
    <name type="scientific">Thermosynechococcus sichuanensis E542</name>
    <dbReference type="NCBI Taxonomy" id="2016101"/>
    <lineage>
        <taxon>Bacteria</taxon>
        <taxon>Bacillati</taxon>
        <taxon>Cyanobacteriota</taxon>
        <taxon>Cyanophyceae</taxon>
        <taxon>Acaryochloridales</taxon>
        <taxon>Thermosynechococcaceae</taxon>
        <taxon>Thermosynechococcus</taxon>
        <taxon>Thermosynechococcus sichuanensis</taxon>
    </lineage>
</organism>